<dbReference type="PANTHER" id="PTHR40616">
    <property type="entry name" value="LINALOOL DEHYDRATASE_ISOMERASE DOMAIN-CONTAINING PROTEIN"/>
    <property type="match status" value="1"/>
</dbReference>
<sequence>MNAIQPIDHERLLLERVREWEDQYNPDLKLLRVPFSSPGYHTTLKNVETVHGTYANLIYALALLDTGLAEYERRAFDVIETILPLQETDRSRDTFGIWPWFYEEPLERMAPPDWNWADFCGKQLLMAEYRHGPRIPEPLRSRIKQAIGNACDAIIKRNVGPSYTNIAIMGALVTLVAGEHYGIEAYADYGLRRLERFHEFTFELKTFQEYNSPTYAVVAILELSRLRSMTATPRAAQLSGDLLDLAWGMAAEHHHPATGQWSGPHSRCYRTLLNEETKSFLQVATDGQVGFVAPERLRYSAEWYESGVSCPERYFPQFREPRTVTVRRIYARDLERGLEKEATSYMTPNYAIGTFRKDIMWNQCRNLVGYFDNGGSPTSIQLRVLHDGYDYCSAVFECIQNGPDAVFGIRFLTEGGDTHPNLDKMHGTIEASDLRIRLEIGGHRERVEVRSAGASAEIAIGGTTVKLQRLFASYHDGEQYMPVPEWSVLQEEDTICLDFVLYEGSRRTFDFRTMAAGAFLFALSVGKPIPAYTVSAGKERASVTADWSEEPRQLDIPIRPTAFSVRA</sequence>
<evidence type="ECO:0008006" key="3">
    <source>
        <dbReference type="Google" id="ProtNLM"/>
    </source>
</evidence>
<proteinExistence type="predicted"/>
<accession>A0ABV5W372</accession>
<dbReference type="EMBL" id="JBHMAG010000017">
    <property type="protein sequence ID" value="MFB9755004.1"/>
    <property type="molecule type" value="Genomic_DNA"/>
</dbReference>
<dbReference type="Proteomes" id="UP001589619">
    <property type="component" value="Unassembled WGS sequence"/>
</dbReference>
<name>A0ABV5W372_9BACL</name>
<evidence type="ECO:0000313" key="1">
    <source>
        <dbReference type="EMBL" id="MFB9755004.1"/>
    </source>
</evidence>
<organism evidence="1 2">
    <name type="scientific">Paenibacillus hodogayensis</name>
    <dbReference type="NCBI Taxonomy" id="279208"/>
    <lineage>
        <taxon>Bacteria</taxon>
        <taxon>Bacillati</taxon>
        <taxon>Bacillota</taxon>
        <taxon>Bacilli</taxon>
        <taxon>Bacillales</taxon>
        <taxon>Paenibacillaceae</taxon>
        <taxon>Paenibacillus</taxon>
    </lineage>
</organism>
<dbReference type="PANTHER" id="PTHR40616:SF1">
    <property type="entry name" value="LINALOOL DEHYDRATASE_ISOMERASE DOMAIN-CONTAINING PROTEIN"/>
    <property type="match status" value="1"/>
</dbReference>
<gene>
    <name evidence="1" type="ORF">ACFFNY_25805</name>
</gene>
<evidence type="ECO:0000313" key="2">
    <source>
        <dbReference type="Proteomes" id="UP001589619"/>
    </source>
</evidence>
<protein>
    <recommendedName>
        <fullName evidence="3">Heparin-sulfate lyase N-terminal domain-containing protein</fullName>
    </recommendedName>
</protein>
<keyword evidence="2" id="KW-1185">Reference proteome</keyword>
<comment type="caution">
    <text evidence="1">The sequence shown here is derived from an EMBL/GenBank/DDBJ whole genome shotgun (WGS) entry which is preliminary data.</text>
</comment>
<reference evidence="1 2" key="1">
    <citation type="submission" date="2024-09" db="EMBL/GenBank/DDBJ databases">
        <authorList>
            <person name="Sun Q."/>
            <person name="Mori K."/>
        </authorList>
    </citation>
    <scope>NUCLEOTIDE SEQUENCE [LARGE SCALE GENOMIC DNA]</scope>
    <source>
        <strain evidence="1 2">JCM 12520</strain>
    </source>
</reference>
<dbReference type="RefSeq" id="WP_344909053.1">
    <property type="nucleotide sequence ID" value="NZ_BAAAYO010000007.1"/>
</dbReference>